<protein>
    <submittedName>
        <fullName evidence="1">Uncharacterized protein</fullName>
    </submittedName>
</protein>
<proteinExistence type="predicted"/>
<dbReference type="Proteomes" id="UP000465035">
    <property type="component" value="Chromosome"/>
</dbReference>
<dbReference type="EMBL" id="CP047121">
    <property type="protein sequence ID" value="QHB51220.1"/>
    <property type="molecule type" value="Genomic_DNA"/>
</dbReference>
<organism evidence="1 2">
    <name type="scientific">Lentilactobacillus hilgardii</name>
    <name type="common">Lactobacillus hilgardii</name>
    <dbReference type="NCBI Taxonomy" id="1588"/>
    <lineage>
        <taxon>Bacteria</taxon>
        <taxon>Bacillati</taxon>
        <taxon>Bacillota</taxon>
        <taxon>Bacilli</taxon>
        <taxon>Lactobacillales</taxon>
        <taxon>Lactobacillaceae</taxon>
        <taxon>Lentilactobacillus</taxon>
    </lineage>
</organism>
<dbReference type="AlphaFoldDB" id="A0A6P1E544"/>
<evidence type="ECO:0000313" key="2">
    <source>
        <dbReference type="Proteomes" id="UP000465035"/>
    </source>
</evidence>
<dbReference type="RefSeq" id="WP_159298641.1">
    <property type="nucleotide sequence ID" value="NZ_CP047121.1"/>
</dbReference>
<reference evidence="1 2" key="1">
    <citation type="submission" date="2019-12" db="EMBL/GenBank/DDBJ databases">
        <title>Lactobacillus hilgardii FLUB.</title>
        <authorList>
            <person name="Gustaw K."/>
        </authorList>
    </citation>
    <scope>NUCLEOTIDE SEQUENCE [LARGE SCALE GENOMIC DNA]</scope>
    <source>
        <strain evidence="1 2">FLUB</strain>
    </source>
</reference>
<dbReference type="GeneID" id="69057281"/>
<accession>A0A6P1E544</accession>
<gene>
    <name evidence="1" type="ORF">GQR93_02765</name>
</gene>
<evidence type="ECO:0000313" key="1">
    <source>
        <dbReference type="EMBL" id="QHB51220.1"/>
    </source>
</evidence>
<name>A0A6P1E544_LENHI</name>
<sequence>MAKYDFSVHYSGEALEENRIPIRDLAPSLLALSETFQNIQKLNSPLEAPISLDIQATEKGSFIVDLVLTSGNDLLQKAVSLLNNSDSNAFLNLKDYVEIFTLLINTILQLAKHKLKSKKELNDGKIEITLDDHTKIVIPKKVLDAYQNLEIRKNIKEVVDPLKEDGISSIQFHHASKEEITITEEHYEDFKVPTTTSKELNSSTTTQYLQIMNVAFEHGKWRFSSGGNTFFAKILDKDFLKSVERNIQQFGSTDILKVLLETQQFVDKDGSLKSNYKILKVLEHRKGAQQIDLDFTDKDT</sequence>